<dbReference type="CDD" id="cd00093">
    <property type="entry name" value="HTH_XRE"/>
    <property type="match status" value="1"/>
</dbReference>
<accession>A0AB39AJ98</accession>
<dbReference type="GO" id="GO:0003677">
    <property type="term" value="F:DNA binding"/>
    <property type="evidence" value="ECO:0007669"/>
    <property type="project" value="InterPro"/>
</dbReference>
<proteinExistence type="predicted"/>
<evidence type="ECO:0000259" key="1">
    <source>
        <dbReference type="Pfam" id="PF01381"/>
    </source>
</evidence>
<name>A0AB39AJ98_9CAUD</name>
<sequence>MLRQQFSEILLQQKIERGYTYKYISEESGVPLTTVRYALNGGGNVGINVFEKLLDFFEISVFFDVGKGAYFLT</sequence>
<feature type="domain" description="HTH cro/C1-type" evidence="1">
    <location>
        <begin position="15"/>
        <end position="61"/>
    </location>
</feature>
<evidence type="ECO:0000313" key="2">
    <source>
        <dbReference type="EMBL" id="XDG30817.1"/>
    </source>
</evidence>
<dbReference type="EMBL" id="PP934186">
    <property type="protein sequence ID" value="XDG30817.1"/>
    <property type="molecule type" value="Genomic_DNA"/>
</dbReference>
<protein>
    <recommendedName>
        <fullName evidence="1">HTH cro/C1-type domain-containing protein</fullName>
    </recommendedName>
</protein>
<organism evidence="2">
    <name type="scientific">Vibrio phage P018-4</name>
    <dbReference type="NCBI Taxonomy" id="3229728"/>
    <lineage>
        <taxon>Viruses</taxon>
        <taxon>Duplodnaviria</taxon>
        <taxon>Heunggongvirae</taxon>
        <taxon>Uroviricota</taxon>
        <taxon>Caudoviricetes</taxon>
    </lineage>
</organism>
<dbReference type="InterPro" id="IPR001387">
    <property type="entry name" value="Cro/C1-type_HTH"/>
</dbReference>
<dbReference type="Pfam" id="PF01381">
    <property type="entry name" value="HTH_3"/>
    <property type="match status" value="1"/>
</dbReference>
<reference evidence="2" key="1">
    <citation type="submission" date="2024-06" db="EMBL/GenBank/DDBJ databases">
        <authorList>
            <person name="Yang R."/>
        </authorList>
    </citation>
    <scope>NUCLEOTIDE SEQUENCE</scope>
</reference>
<dbReference type="SUPFAM" id="SSF47413">
    <property type="entry name" value="lambda repressor-like DNA-binding domains"/>
    <property type="match status" value="1"/>
</dbReference>
<dbReference type="InterPro" id="IPR010982">
    <property type="entry name" value="Lambda_DNA-bd_dom_sf"/>
</dbReference>